<organism evidence="4 6">
    <name type="scientific">Cyberlindnera jadinii (strain ATCC 18201 / CBS 1600 / BCRC 20928 / JCM 3617 / NBRC 0987 / NRRL Y-1542)</name>
    <name type="common">Torula yeast</name>
    <name type="synonym">Candida utilis</name>
    <dbReference type="NCBI Taxonomy" id="983966"/>
    <lineage>
        <taxon>Eukaryota</taxon>
        <taxon>Fungi</taxon>
        <taxon>Dikarya</taxon>
        <taxon>Ascomycota</taxon>
        <taxon>Saccharomycotina</taxon>
        <taxon>Saccharomycetes</taxon>
        <taxon>Phaffomycetales</taxon>
        <taxon>Phaffomycetaceae</taxon>
        <taxon>Cyberlindnera</taxon>
    </lineage>
</organism>
<sequence length="375" mass="43694">MSDTPGVAQWAFRSIFNRQTPMSKYTQMKRDDAARANDDVSHFEDLDDTFHYKRRTRDGQRLRSQDDSTLLRKKVSWDSLRKRSASLGHQAHDSDDAHTTSDTVYTLPSEYPGKFPKYRGSENDDVLLTSSATRSGLRDANVNMQRNTSSYSRSTRPSVPDTMYNADDDYKLLRQLDDNDRELEELLRNFENSNDNSMSLKYEALKRELANELIKSQKLYDAYFRDVNKHTELKKRYRQLERSLDVKDVSLRNENSRLRAQVAKLEAKLRDDDSTLNGLRSDLNSSSKLEVTLRRKVKYLEDRLEQEIETSKRDKFALEEKVYLLEMKCKEYEEKLLNGHALNTNSFANSAKERHTNRSASNDDTIDLLIRDVGI</sequence>
<dbReference type="AlphaFoldDB" id="A0A0H5C2I1"/>
<evidence type="ECO:0000259" key="3">
    <source>
        <dbReference type="Pfam" id="PF15272"/>
    </source>
</evidence>
<dbReference type="InterPro" id="IPR029330">
    <property type="entry name" value="Bbp1_C"/>
</dbReference>
<keyword evidence="7" id="KW-1185">Reference proteome</keyword>
<name>A0A0H5C2I1_CYBJN</name>
<reference evidence="4" key="1">
    <citation type="submission" date="2014-12" db="EMBL/GenBank/DDBJ databases">
        <authorList>
            <person name="Jaenicke S."/>
        </authorList>
    </citation>
    <scope>NUCLEOTIDE SEQUENCE [LARGE SCALE GENOMIC DNA]</scope>
    <source>
        <strain evidence="4">CBS1600</strain>
    </source>
</reference>
<reference evidence="6" key="2">
    <citation type="journal article" date="2015" name="J. Biotechnol.">
        <title>The structure of the Cyberlindnera jadinii genome and its relation to Candida utilis analyzed by the occurrence of single nucleotide polymorphisms.</title>
        <authorList>
            <person name="Rupp O."/>
            <person name="Brinkrolf K."/>
            <person name="Buerth C."/>
            <person name="Kunigo M."/>
            <person name="Schneider J."/>
            <person name="Jaenicke S."/>
            <person name="Goesmann A."/>
            <person name="Puehler A."/>
            <person name="Jaeger K.-E."/>
            <person name="Ernst J.F."/>
        </authorList>
    </citation>
    <scope>NUCLEOTIDE SEQUENCE [LARGE SCALE GENOMIC DNA]</scope>
    <source>
        <strain evidence="6">ATCC 18201 / CBS 1600 / BCRC 20928 / JCM 3617 / NBRC 0987 / NRRL Y-1542</strain>
    </source>
</reference>
<evidence type="ECO:0000256" key="2">
    <source>
        <dbReference type="SAM" id="MobiDB-lite"/>
    </source>
</evidence>
<reference evidence="5 7" key="3">
    <citation type="journal article" date="2016" name="Proc. Natl. Acad. Sci. U.S.A.">
        <title>Comparative genomics of biotechnologically important yeasts.</title>
        <authorList>
            <person name="Riley R."/>
            <person name="Haridas S."/>
            <person name="Wolfe K.H."/>
            <person name="Lopes M.R."/>
            <person name="Hittinger C.T."/>
            <person name="Goeker M."/>
            <person name="Salamov A.A."/>
            <person name="Wisecaver J.H."/>
            <person name="Long T.M."/>
            <person name="Calvey C.H."/>
            <person name="Aerts A.L."/>
            <person name="Barry K.W."/>
            <person name="Choi C."/>
            <person name="Clum A."/>
            <person name="Coughlan A.Y."/>
            <person name="Deshpande S."/>
            <person name="Douglass A.P."/>
            <person name="Hanson S.J."/>
            <person name="Klenk H.-P."/>
            <person name="LaButti K.M."/>
            <person name="Lapidus A."/>
            <person name="Lindquist E.A."/>
            <person name="Lipzen A.M."/>
            <person name="Meier-Kolthoff J.P."/>
            <person name="Ohm R.A."/>
            <person name="Otillar R.P."/>
            <person name="Pangilinan J.L."/>
            <person name="Peng Y."/>
            <person name="Rokas A."/>
            <person name="Rosa C.A."/>
            <person name="Scheuner C."/>
            <person name="Sibirny A.A."/>
            <person name="Slot J.C."/>
            <person name="Stielow J.B."/>
            <person name="Sun H."/>
            <person name="Kurtzman C.P."/>
            <person name="Blackwell M."/>
            <person name="Grigoriev I.V."/>
            <person name="Jeffries T.W."/>
        </authorList>
    </citation>
    <scope>NUCLEOTIDE SEQUENCE [LARGE SCALE GENOMIC DNA]</scope>
    <source>
        <strain evidence="7">ATCC 18201 / CBS 1600 / BCRC 20928 / JCM 3617 / NBRC 0987 / NRRL Y-1542</strain>
        <strain evidence="5">NRRL Y-1542</strain>
    </source>
</reference>
<accession>A0A1E4S012</accession>
<proteinExistence type="predicted"/>
<protein>
    <recommendedName>
        <fullName evidence="3">Spindle pole body component Bbp1 C-terminal domain-containing protein</fullName>
    </recommendedName>
</protein>
<dbReference type="OrthoDB" id="4042536at2759"/>
<evidence type="ECO:0000313" key="5">
    <source>
        <dbReference type="EMBL" id="ODV72831.1"/>
    </source>
</evidence>
<dbReference type="EMBL" id="CDQK01000003">
    <property type="protein sequence ID" value="CEP22150.1"/>
    <property type="molecule type" value="Genomic_DNA"/>
</dbReference>
<evidence type="ECO:0000256" key="1">
    <source>
        <dbReference type="SAM" id="Coils"/>
    </source>
</evidence>
<dbReference type="Pfam" id="PF15272">
    <property type="entry name" value="BBP1_C"/>
    <property type="match status" value="1"/>
</dbReference>
<feature type="domain" description="Spindle pole body component Bbp1 C-terminal" evidence="3">
    <location>
        <begin position="170"/>
        <end position="365"/>
    </location>
</feature>
<feature type="coiled-coil region" evidence="1">
    <location>
        <begin position="248"/>
        <end position="275"/>
    </location>
</feature>
<evidence type="ECO:0000313" key="6">
    <source>
        <dbReference type="Proteomes" id="UP000038830"/>
    </source>
</evidence>
<feature type="region of interest" description="Disordered" evidence="2">
    <location>
        <begin position="87"/>
        <end position="108"/>
    </location>
</feature>
<dbReference type="Proteomes" id="UP000038830">
    <property type="component" value="Unassembled WGS sequence"/>
</dbReference>
<keyword evidence="1" id="KW-0175">Coiled coil</keyword>
<dbReference type="EMBL" id="KV453933">
    <property type="protein sequence ID" value="ODV72831.1"/>
    <property type="molecule type" value="Genomic_DNA"/>
</dbReference>
<dbReference type="Proteomes" id="UP000094389">
    <property type="component" value="Unassembled WGS sequence"/>
</dbReference>
<accession>A0A0H5C2I1</accession>
<gene>
    <name evidence="4" type="ORF">BN1211_2426</name>
    <name evidence="5" type="ORF">CYBJADRAFT_163184</name>
</gene>
<evidence type="ECO:0000313" key="7">
    <source>
        <dbReference type="Proteomes" id="UP000094389"/>
    </source>
</evidence>
<feature type="compositionally biased region" description="Basic and acidic residues" evidence="2">
    <location>
        <begin position="90"/>
        <end position="99"/>
    </location>
</feature>
<evidence type="ECO:0000313" key="4">
    <source>
        <dbReference type="EMBL" id="CEP22150.1"/>
    </source>
</evidence>